<dbReference type="PANTHER" id="PTHR30373:SF8">
    <property type="entry name" value="BLL7265 PROTEIN"/>
    <property type="match status" value="1"/>
</dbReference>
<dbReference type="KEGG" id="arac:E0W69_018930"/>
<dbReference type="Pfam" id="PF04536">
    <property type="entry name" value="TPM_phosphatase"/>
    <property type="match status" value="1"/>
</dbReference>
<dbReference type="RefSeq" id="WP_131331626.1">
    <property type="nucleotide sequence ID" value="NZ_CP044016.1"/>
</dbReference>
<sequence length="153" mass="17716">MFSILRKKPQQYFTESQQQDIVAAIQSAEKNTSGEIRLFIESHCRFVDPIDRAKELFDGLEMEKTLLRNGVLVYIAIKDRQLAVYGDEGIHQKVGVSFWEKEIAYLLSHFKQENYVVSIIKVIIEIGEVLHSHFPYDPNTDKNELPDEIVFGK</sequence>
<evidence type="ECO:0000313" key="2">
    <source>
        <dbReference type="EMBL" id="QES90640.1"/>
    </source>
</evidence>
<evidence type="ECO:0000259" key="1">
    <source>
        <dbReference type="Pfam" id="PF04536"/>
    </source>
</evidence>
<dbReference type="EMBL" id="CP044016">
    <property type="protein sequence ID" value="QES90640.1"/>
    <property type="molecule type" value="Genomic_DNA"/>
</dbReference>
<dbReference type="InterPro" id="IPR007621">
    <property type="entry name" value="TPM_dom"/>
</dbReference>
<evidence type="ECO:0000313" key="3">
    <source>
        <dbReference type="Proteomes" id="UP000292424"/>
    </source>
</evidence>
<dbReference type="Gene3D" id="3.10.310.50">
    <property type="match status" value="1"/>
</dbReference>
<protein>
    <submittedName>
        <fullName evidence="2">TPM domain-containing protein</fullName>
    </submittedName>
</protein>
<dbReference type="Proteomes" id="UP000292424">
    <property type="component" value="Chromosome"/>
</dbReference>
<proteinExistence type="predicted"/>
<reference evidence="2 3" key="1">
    <citation type="submission" date="2019-09" db="EMBL/GenBank/DDBJ databases">
        <title>Complete genome sequence of Arachidicoccus sp. B3-10 isolated from apple orchard soil.</title>
        <authorList>
            <person name="Kim H.S."/>
            <person name="Han K.-I."/>
            <person name="Suh M.K."/>
            <person name="Lee K.C."/>
            <person name="Eom M.K."/>
            <person name="Kim J.-S."/>
            <person name="Kang S.W."/>
            <person name="Sin Y."/>
            <person name="Lee J.-S."/>
        </authorList>
    </citation>
    <scope>NUCLEOTIDE SEQUENCE [LARGE SCALE GENOMIC DNA]</scope>
    <source>
        <strain evidence="2 3">B3-10</strain>
    </source>
</reference>
<name>A0A5P2GAA8_9BACT</name>
<dbReference type="AlphaFoldDB" id="A0A5P2GAA8"/>
<keyword evidence="3" id="KW-1185">Reference proteome</keyword>
<dbReference type="OrthoDB" id="9786161at2"/>
<accession>A0A5P2GAA8</accession>
<feature type="domain" description="TPM" evidence="1">
    <location>
        <begin position="10"/>
        <end position="127"/>
    </location>
</feature>
<gene>
    <name evidence="2" type="ORF">E0W69_018930</name>
</gene>
<dbReference type="PANTHER" id="PTHR30373">
    <property type="entry name" value="UPF0603 PROTEIN YGCG"/>
    <property type="match status" value="1"/>
</dbReference>
<organism evidence="2 3">
    <name type="scientific">Rhizosphaericola mali</name>
    <dbReference type="NCBI Taxonomy" id="2545455"/>
    <lineage>
        <taxon>Bacteria</taxon>
        <taxon>Pseudomonadati</taxon>
        <taxon>Bacteroidota</taxon>
        <taxon>Chitinophagia</taxon>
        <taxon>Chitinophagales</taxon>
        <taxon>Chitinophagaceae</taxon>
        <taxon>Rhizosphaericola</taxon>
    </lineage>
</organism>